<protein>
    <recommendedName>
        <fullName evidence="2">DUF5683 domain-containing protein</fullName>
    </recommendedName>
</protein>
<evidence type="ECO:0000313" key="4">
    <source>
        <dbReference type="Proteomes" id="UP000305517"/>
    </source>
</evidence>
<dbReference type="Pfam" id="PF18935">
    <property type="entry name" value="DUF5683"/>
    <property type="match status" value="1"/>
</dbReference>
<dbReference type="RefSeq" id="WP_138080025.1">
    <property type="nucleotide sequence ID" value="NZ_VAJM01000010.1"/>
</dbReference>
<reference evidence="3 4" key="1">
    <citation type="submission" date="2019-05" db="EMBL/GenBank/DDBJ databases">
        <title>Hymenobacter edaphi sp. nov., isolated from abandoned arsenic-contaminated farmland soil.</title>
        <authorList>
            <person name="Nie L."/>
        </authorList>
    </citation>
    <scope>NUCLEOTIDE SEQUENCE [LARGE SCALE GENOMIC DNA]</scope>
    <source>
        <strain evidence="3 4">1-3-3-8</strain>
    </source>
</reference>
<keyword evidence="4" id="KW-1185">Reference proteome</keyword>
<sequence>MGLFCLAAPAARAQTVTAGPDSVQVQAGPTVADSLRRNQRLLGWRVTRPQKATILAAVLPGAGQVYNHKYWKLPLVYGALGGTVYGEIFYFSRYIEFRDGYRARLKRSSGEDPNAVDPGPTTGSHSGNTAIYPYTPQGNANQFNALRFYRTQRDVFFAYIGLAYGAQILDALVDAHLHDFDVSDNLSLNVQPYALPVPGSPSFGLAFTFTPRTAAKSVVPRRF</sequence>
<evidence type="ECO:0000313" key="3">
    <source>
        <dbReference type="EMBL" id="TLM90025.1"/>
    </source>
</evidence>
<dbReference type="OrthoDB" id="9813910at2"/>
<dbReference type="EMBL" id="VAJM01000010">
    <property type="protein sequence ID" value="TLM90025.1"/>
    <property type="molecule type" value="Genomic_DNA"/>
</dbReference>
<gene>
    <name evidence="3" type="ORF">FDY95_18570</name>
</gene>
<evidence type="ECO:0000259" key="2">
    <source>
        <dbReference type="Pfam" id="PF18935"/>
    </source>
</evidence>
<name>A0A5R8WLJ0_9BACT</name>
<feature type="domain" description="DUF5683" evidence="2">
    <location>
        <begin position="47"/>
        <end position="209"/>
    </location>
</feature>
<dbReference type="AlphaFoldDB" id="A0A5R8WLJ0"/>
<proteinExistence type="predicted"/>
<feature type="region of interest" description="Disordered" evidence="1">
    <location>
        <begin position="107"/>
        <end position="128"/>
    </location>
</feature>
<evidence type="ECO:0000256" key="1">
    <source>
        <dbReference type="SAM" id="MobiDB-lite"/>
    </source>
</evidence>
<accession>A0A5R8WLJ0</accession>
<organism evidence="3 4">
    <name type="scientific">Hymenobacter jeollabukensis</name>
    <dbReference type="NCBI Taxonomy" id="2025313"/>
    <lineage>
        <taxon>Bacteria</taxon>
        <taxon>Pseudomonadati</taxon>
        <taxon>Bacteroidota</taxon>
        <taxon>Cytophagia</taxon>
        <taxon>Cytophagales</taxon>
        <taxon>Hymenobacteraceae</taxon>
        <taxon>Hymenobacter</taxon>
    </lineage>
</organism>
<dbReference type="InterPro" id="IPR043738">
    <property type="entry name" value="DUF5683"/>
</dbReference>
<comment type="caution">
    <text evidence="3">The sequence shown here is derived from an EMBL/GenBank/DDBJ whole genome shotgun (WGS) entry which is preliminary data.</text>
</comment>
<dbReference type="Proteomes" id="UP000305517">
    <property type="component" value="Unassembled WGS sequence"/>
</dbReference>